<keyword evidence="6" id="KW-1185">Reference proteome</keyword>
<dbReference type="GeneID" id="19879569"/>
<protein>
    <recommendedName>
        <fullName evidence="7">U3 small nucleolar RNA-associated protein 15 C-terminal domain-containing protein</fullName>
    </recommendedName>
</protein>
<dbReference type="SMART" id="SM00320">
    <property type="entry name" value="WD40"/>
    <property type="match status" value="2"/>
</dbReference>
<reference evidence="6" key="1">
    <citation type="submission" date="2011-03" db="EMBL/GenBank/DDBJ databases">
        <title>The genome sequence of Vavraia culicis strain floridensis.</title>
        <authorList>
            <consortium name="The Broad Institute Genome Sequencing Platform"/>
            <person name="Cuomo C."/>
            <person name="Becnel J."/>
            <person name="Sanscrainte N."/>
            <person name="Young S.K."/>
            <person name="Zeng Q."/>
            <person name="Gargeya S."/>
            <person name="Fitzgerald M."/>
            <person name="Haas B."/>
            <person name="Abouelleil A."/>
            <person name="Alvarado L."/>
            <person name="Arachchi H.M."/>
            <person name="Berlin A."/>
            <person name="Chapman S.B."/>
            <person name="Gearin G."/>
            <person name="Goldberg J."/>
            <person name="Griggs A."/>
            <person name="Gujja S."/>
            <person name="Hansen M."/>
            <person name="Heiman D."/>
            <person name="Howarth C."/>
            <person name="Larimer J."/>
            <person name="Lui A."/>
            <person name="MacDonald P.J.P."/>
            <person name="McCowen C."/>
            <person name="Montmayeur A."/>
            <person name="Murphy C."/>
            <person name="Neiman D."/>
            <person name="Pearson M."/>
            <person name="Priest M."/>
            <person name="Roberts A."/>
            <person name="Saif S."/>
            <person name="Shea T."/>
            <person name="Sisk P."/>
            <person name="Stolte C."/>
            <person name="Sykes S."/>
            <person name="Wortman J."/>
            <person name="Nusbaum C."/>
            <person name="Birren B."/>
        </authorList>
    </citation>
    <scope>NUCLEOTIDE SEQUENCE [LARGE SCALE GENOMIC DNA]</scope>
    <source>
        <strain evidence="6">floridensis</strain>
    </source>
</reference>
<evidence type="ECO:0000256" key="1">
    <source>
        <dbReference type="ARBA" id="ARBA00004604"/>
    </source>
</evidence>
<evidence type="ECO:0000256" key="2">
    <source>
        <dbReference type="ARBA" id="ARBA00022574"/>
    </source>
</evidence>
<dbReference type="EMBL" id="GL877432">
    <property type="protein sequence ID" value="ELA46795.1"/>
    <property type="molecule type" value="Genomic_DNA"/>
</dbReference>
<name>L2GUL8_VAVCU</name>
<dbReference type="VEuPathDB" id="MicrosporidiaDB:VCUG_01695"/>
<dbReference type="GO" id="GO:0006364">
    <property type="term" value="P:rRNA processing"/>
    <property type="evidence" value="ECO:0007669"/>
    <property type="project" value="TreeGrafter"/>
</dbReference>
<dbReference type="Gene3D" id="2.130.10.10">
    <property type="entry name" value="YVTN repeat-like/Quinoprotein amine dehydrogenase"/>
    <property type="match status" value="1"/>
</dbReference>
<evidence type="ECO:0000256" key="4">
    <source>
        <dbReference type="ARBA" id="ARBA00023242"/>
    </source>
</evidence>
<evidence type="ECO:0000313" key="6">
    <source>
        <dbReference type="Proteomes" id="UP000011081"/>
    </source>
</evidence>
<evidence type="ECO:0000313" key="5">
    <source>
        <dbReference type="EMBL" id="ELA46795.1"/>
    </source>
</evidence>
<dbReference type="InterPro" id="IPR001680">
    <property type="entry name" value="WD40_rpt"/>
</dbReference>
<dbReference type="PANTHER" id="PTHR19924:SF26">
    <property type="entry name" value="U3 SMALL NUCLEOLAR RNA-ASSOCIATED PROTEIN 15 HOMOLOG"/>
    <property type="match status" value="1"/>
</dbReference>
<evidence type="ECO:0000256" key="3">
    <source>
        <dbReference type="ARBA" id="ARBA00022737"/>
    </source>
</evidence>
<dbReference type="InterPro" id="IPR036322">
    <property type="entry name" value="WD40_repeat_dom_sf"/>
</dbReference>
<dbReference type="InParanoid" id="L2GUL8"/>
<dbReference type="PANTHER" id="PTHR19924">
    <property type="entry name" value="UTP15 U3 SMALL NUCLEOLAR RNA-ASSOCIATED PROTEIN 15 FAMILY MEMBER"/>
    <property type="match status" value="1"/>
</dbReference>
<evidence type="ECO:0008006" key="7">
    <source>
        <dbReference type="Google" id="ProtNLM"/>
    </source>
</evidence>
<keyword evidence="2" id="KW-0853">WD repeat</keyword>
<dbReference type="Proteomes" id="UP000011081">
    <property type="component" value="Unassembled WGS sequence"/>
</dbReference>
<accession>L2GUL8</accession>
<dbReference type="GO" id="GO:0045943">
    <property type="term" value="P:positive regulation of transcription by RNA polymerase I"/>
    <property type="evidence" value="ECO:0007669"/>
    <property type="project" value="TreeGrafter"/>
</dbReference>
<proteinExistence type="predicted"/>
<keyword evidence="4" id="KW-0539">Nucleus</keyword>
<dbReference type="HOGENOM" id="CLU_543147_0_0_1"/>
<gene>
    <name evidence="5" type="ORF">VCUG_01695</name>
</gene>
<dbReference type="GO" id="GO:0005730">
    <property type="term" value="C:nucleolus"/>
    <property type="evidence" value="ECO:0007669"/>
    <property type="project" value="UniProtKB-SubCell"/>
</dbReference>
<dbReference type="InterPro" id="IPR015943">
    <property type="entry name" value="WD40/YVTN_repeat-like_dom_sf"/>
</dbReference>
<keyword evidence="3" id="KW-0677">Repeat</keyword>
<dbReference type="OrthoDB" id="1068471at2759"/>
<organism evidence="5 6">
    <name type="scientific">Vavraia culicis (isolate floridensis)</name>
    <name type="common">Microsporidian parasite</name>
    <dbReference type="NCBI Taxonomy" id="948595"/>
    <lineage>
        <taxon>Eukaryota</taxon>
        <taxon>Fungi</taxon>
        <taxon>Fungi incertae sedis</taxon>
        <taxon>Microsporidia</taxon>
        <taxon>Pleistophoridae</taxon>
        <taxon>Vavraia</taxon>
    </lineage>
</organism>
<sequence>MFISPYTHSKSQPFSHFSYSSTNLFTSFSSSLHAHAPNARILTKFPNEITAIHANRLGVAADQSGNIKLFSDTHVLKQFNYHRARVNVVRVCEGRCVVSCSDDGSVVWNELESVRVFDWHNDYVRAVCVDGNVVVSGALDGQMVVHDLRESKSMNRYTAAEPVMHLESTDGVVYIATPTGITHFSLKEQKAVHHTINYGINDLKVSNGLLYACTAHSLTVYSSNLEEVFFCRLRDESVGMACKDGEVMIGLKNGTILGLRAHCDSGKTVDRDEAIKGRVVGEEAHGHTTSDEMNDQVIDEIVYDQITRGDSKEYEQGDGVDSKKMQNVAEKHRNGCKELKETLNSTVNGAVPSSSLHYKENEHPIHILSKPFMVYDRYERMLRNHEYRKCLKAVLTANDKHRMYRVLRYIHNKGVLRQAIYRHNVRLLTNYLSEFIGDLLHKSIALKGLVIISGVFDRMLLQDKEMLRRVRYAIKNEERVQKECVKTYAYLETLLESVNEEQ</sequence>
<dbReference type="RefSeq" id="XP_008074712.1">
    <property type="nucleotide sequence ID" value="XM_008076521.1"/>
</dbReference>
<comment type="subcellular location">
    <subcellularLocation>
        <location evidence="1">Nucleus</location>
        <location evidence="1">Nucleolus</location>
    </subcellularLocation>
</comment>
<dbReference type="AlphaFoldDB" id="L2GUL8"/>
<dbReference type="SUPFAM" id="SSF50978">
    <property type="entry name" value="WD40 repeat-like"/>
    <property type="match status" value="1"/>
</dbReference>
<dbReference type="STRING" id="948595.L2GUL8"/>